<dbReference type="OrthoDB" id="4199794at2759"/>
<name>A0A4U0TQM9_9PEZI</name>
<dbReference type="GO" id="GO:0098703">
    <property type="term" value="P:calcium ion import across plasma membrane"/>
    <property type="evidence" value="ECO:0007669"/>
    <property type="project" value="InterPro"/>
</dbReference>
<comment type="caution">
    <text evidence="2">The sequence shown here is derived from an EMBL/GenBank/DDBJ whole genome shotgun (WGS) entry which is preliminary data.</text>
</comment>
<accession>A0A4U0TQM9</accession>
<sequence>MQFQCPKLTPLQSRFLASSVALFLLGLVYWSLSSPHFAYAGELEVDGNGQSRGGKDHNWHRIEQQRLEDDGVDDGNSPESRRMQRRADTVAAQPIGGNNVPNTLNIEAGTTATWVYAEELLNGEYANKTAGLPSEIGQRSVAEPLYHAELRKRQDSGATRQIYVSINTCLQPTWNATGVQTAAPPQLTLYVANQTNKEEIGPGTGAGQIARVLDEGFANVTVNATGDWYLAVHAPNLPDGFTGIWNYELAVSIDDYYHAADTTNPFLHLVDTDIDSALLVTGNLTQADPSSSVFEAWMGLSPPPFIMFAANQNHTTTRGIRNSYCGWSQAKQIAASQDDVAGAGSGVQMGMITRGLGNKPKEQFFVTYLNGSSTYYGVLALAGNSTASGSGVVGGGGKVWQALNFTTKAQQNCALMFNLTFCDEVAYAVPYNPTYNITGLRSLFDNYTSTYYQNFNYSLQQIPCNTTDDAKYSIAKGCDDCAAAYKQWLCATSIPRCEDFTNPAFWLQPRAMGQPSFTNNSQMDMTYLTQQYLPMQDAPTLDGSPKDQTWLTALASNSSRNTLIDTEIQPGPYKEVLPCEDLCYSLISSCPSALGLGCPMKGRGLESSYGHRPKFNDTIMCSYLGAVYGINHAKQLVAPVFKALVFASLAALALGFA</sequence>
<dbReference type="PANTHER" id="PTHR39142">
    <property type="entry name" value="MID1P"/>
    <property type="match status" value="1"/>
</dbReference>
<proteinExistence type="predicted"/>
<organism evidence="2 3">
    <name type="scientific">Salinomyces thailandicus</name>
    <dbReference type="NCBI Taxonomy" id="706561"/>
    <lineage>
        <taxon>Eukaryota</taxon>
        <taxon>Fungi</taxon>
        <taxon>Dikarya</taxon>
        <taxon>Ascomycota</taxon>
        <taxon>Pezizomycotina</taxon>
        <taxon>Dothideomycetes</taxon>
        <taxon>Dothideomycetidae</taxon>
        <taxon>Mycosphaerellales</taxon>
        <taxon>Teratosphaeriaceae</taxon>
        <taxon>Salinomyces</taxon>
    </lineage>
</organism>
<dbReference type="EMBL" id="NAJL01000047">
    <property type="protein sequence ID" value="TKA24152.1"/>
    <property type="molecule type" value="Genomic_DNA"/>
</dbReference>
<gene>
    <name evidence="2" type="ORF">B0A50_06892</name>
</gene>
<evidence type="ECO:0000313" key="2">
    <source>
        <dbReference type="EMBL" id="TKA24152.1"/>
    </source>
</evidence>
<dbReference type="Proteomes" id="UP000308549">
    <property type="component" value="Unassembled WGS sequence"/>
</dbReference>
<dbReference type="InterPro" id="IPR024338">
    <property type="entry name" value="MID1/Yam8"/>
</dbReference>
<dbReference type="Pfam" id="PF12929">
    <property type="entry name" value="Mid1"/>
    <property type="match status" value="1"/>
</dbReference>
<protein>
    <submittedName>
        <fullName evidence="2">Uncharacterized protein</fullName>
    </submittedName>
</protein>
<feature type="compositionally biased region" description="Basic and acidic residues" evidence="1">
    <location>
        <begin position="79"/>
        <end position="88"/>
    </location>
</feature>
<dbReference type="PANTHER" id="PTHR39142:SF1">
    <property type="entry name" value="AEL197CP"/>
    <property type="match status" value="1"/>
</dbReference>
<evidence type="ECO:0000256" key="1">
    <source>
        <dbReference type="SAM" id="MobiDB-lite"/>
    </source>
</evidence>
<dbReference type="GO" id="GO:0005262">
    <property type="term" value="F:calcium channel activity"/>
    <property type="evidence" value="ECO:0007669"/>
    <property type="project" value="InterPro"/>
</dbReference>
<feature type="compositionally biased region" description="Basic and acidic residues" evidence="1">
    <location>
        <begin position="53"/>
        <end position="69"/>
    </location>
</feature>
<reference evidence="2 3" key="1">
    <citation type="submission" date="2017-03" db="EMBL/GenBank/DDBJ databases">
        <title>Genomes of endolithic fungi from Antarctica.</title>
        <authorList>
            <person name="Coleine C."/>
            <person name="Masonjones S."/>
            <person name="Stajich J.E."/>
        </authorList>
    </citation>
    <scope>NUCLEOTIDE SEQUENCE [LARGE SCALE GENOMIC DNA]</scope>
    <source>
        <strain evidence="2 3">CCFEE 6315</strain>
    </source>
</reference>
<keyword evidence="3" id="KW-1185">Reference proteome</keyword>
<feature type="region of interest" description="Disordered" evidence="1">
    <location>
        <begin position="49"/>
        <end position="98"/>
    </location>
</feature>
<evidence type="ECO:0000313" key="3">
    <source>
        <dbReference type="Proteomes" id="UP000308549"/>
    </source>
</evidence>
<dbReference type="AlphaFoldDB" id="A0A4U0TQM9"/>